<feature type="transmembrane region" description="Helical" evidence="5">
    <location>
        <begin position="56"/>
        <end position="74"/>
    </location>
</feature>
<keyword evidence="4 5" id="KW-0472">Membrane</keyword>
<dbReference type="PANTHER" id="PTHR37422:SF17">
    <property type="entry name" value="O-ANTIGEN LIGASE"/>
    <property type="match status" value="1"/>
</dbReference>
<feature type="transmembrane region" description="Helical" evidence="5">
    <location>
        <begin position="30"/>
        <end position="47"/>
    </location>
</feature>
<keyword evidence="2 5" id="KW-0812">Transmembrane</keyword>
<feature type="transmembrane region" description="Helical" evidence="5">
    <location>
        <begin position="362"/>
        <end position="380"/>
    </location>
</feature>
<accession>A0ABX3AT81</accession>
<evidence type="ECO:0000313" key="7">
    <source>
        <dbReference type="EMBL" id="OEF09487.1"/>
    </source>
</evidence>
<protein>
    <recommendedName>
        <fullName evidence="6">O-antigen ligase-related domain-containing protein</fullName>
    </recommendedName>
</protein>
<dbReference type="Pfam" id="PF04932">
    <property type="entry name" value="Wzy_C"/>
    <property type="match status" value="1"/>
</dbReference>
<evidence type="ECO:0000256" key="5">
    <source>
        <dbReference type="SAM" id="Phobius"/>
    </source>
</evidence>
<evidence type="ECO:0000313" key="8">
    <source>
        <dbReference type="Proteomes" id="UP000095059"/>
    </source>
</evidence>
<evidence type="ECO:0000256" key="4">
    <source>
        <dbReference type="ARBA" id="ARBA00023136"/>
    </source>
</evidence>
<organism evidence="7 8">
    <name type="scientific">Aliivibrio logei 5S-186</name>
    <dbReference type="NCBI Taxonomy" id="626086"/>
    <lineage>
        <taxon>Bacteria</taxon>
        <taxon>Pseudomonadati</taxon>
        <taxon>Pseudomonadota</taxon>
        <taxon>Gammaproteobacteria</taxon>
        <taxon>Vibrionales</taxon>
        <taxon>Vibrionaceae</taxon>
        <taxon>Aliivibrio</taxon>
    </lineage>
</organism>
<feature type="transmembrane region" description="Helical" evidence="5">
    <location>
        <begin position="211"/>
        <end position="230"/>
    </location>
</feature>
<comment type="caution">
    <text evidence="7">The sequence shown here is derived from an EMBL/GenBank/DDBJ whole genome shotgun (WGS) entry which is preliminary data.</text>
</comment>
<comment type="subcellular location">
    <subcellularLocation>
        <location evidence="1">Membrane</location>
        <topology evidence="1">Multi-pass membrane protein</topology>
    </subcellularLocation>
</comment>
<evidence type="ECO:0000256" key="2">
    <source>
        <dbReference type="ARBA" id="ARBA00022692"/>
    </source>
</evidence>
<feature type="transmembrane region" description="Helical" evidence="5">
    <location>
        <begin position="332"/>
        <end position="350"/>
    </location>
</feature>
<gene>
    <name evidence="7" type="ORF">A1Q5_14520</name>
</gene>
<dbReference type="RefSeq" id="WP_017021739.1">
    <property type="nucleotide sequence ID" value="NZ_AJYJ02000143.1"/>
</dbReference>
<keyword evidence="8" id="KW-1185">Reference proteome</keyword>
<evidence type="ECO:0000256" key="3">
    <source>
        <dbReference type="ARBA" id="ARBA00022989"/>
    </source>
</evidence>
<feature type="transmembrane region" description="Helical" evidence="5">
    <location>
        <begin position="386"/>
        <end position="404"/>
    </location>
</feature>
<evidence type="ECO:0000256" key="1">
    <source>
        <dbReference type="ARBA" id="ARBA00004141"/>
    </source>
</evidence>
<dbReference type="InterPro" id="IPR051533">
    <property type="entry name" value="WaaL-like"/>
</dbReference>
<name>A0ABX3AT81_ALILO</name>
<keyword evidence="3 5" id="KW-1133">Transmembrane helix</keyword>
<dbReference type="EMBL" id="AJYJ02000143">
    <property type="protein sequence ID" value="OEF09487.1"/>
    <property type="molecule type" value="Genomic_DNA"/>
</dbReference>
<evidence type="ECO:0000259" key="6">
    <source>
        <dbReference type="Pfam" id="PF04932"/>
    </source>
</evidence>
<feature type="transmembrane region" description="Helical" evidence="5">
    <location>
        <begin position="108"/>
        <end position="125"/>
    </location>
</feature>
<feature type="transmembrane region" description="Helical" evidence="5">
    <location>
        <begin position="137"/>
        <end position="160"/>
    </location>
</feature>
<dbReference type="Proteomes" id="UP000095059">
    <property type="component" value="Unassembled WGS sequence"/>
</dbReference>
<feature type="transmembrane region" description="Helical" evidence="5">
    <location>
        <begin position="7"/>
        <end position="24"/>
    </location>
</feature>
<proteinExistence type="predicted"/>
<feature type="transmembrane region" description="Helical" evidence="5">
    <location>
        <begin position="167"/>
        <end position="184"/>
    </location>
</feature>
<reference evidence="7 8" key="1">
    <citation type="journal article" date="2012" name="Science">
        <title>Ecological populations of bacteria act as socially cohesive units of antibiotic production and resistance.</title>
        <authorList>
            <person name="Cordero O.X."/>
            <person name="Wildschutte H."/>
            <person name="Kirkup B."/>
            <person name="Proehl S."/>
            <person name="Ngo L."/>
            <person name="Hussain F."/>
            <person name="Le Roux F."/>
            <person name="Mincer T."/>
            <person name="Polz M.F."/>
        </authorList>
    </citation>
    <scope>NUCLEOTIDE SEQUENCE [LARGE SCALE GENOMIC DNA]</scope>
    <source>
        <strain evidence="7 8">5S-186</strain>
    </source>
</reference>
<sequence length="413" mass="46648">MKKSNKIGYLHLSLMILTLVSLSLDILDYKTTLISISILSLISLFLIKDKVEIKKSYYLPFIFLFTPIFISVIIGNTHGKFIEKDFYLLVATLSIFAIKPLKIQKTTFFYILSFFVLCCFIIFNYELQLGIIRPKIGISSITYTGIVSAISCIIASFYLFEKNKLTSIFMSIIFLMSYQIILFGQSRGSLLAFIPAMLLILLSLYYKKNKLLTISTILFMVLITINSPIMNRINIAKNELSKSISTIESTSTSTSTSTNIIQEPITNTANKLKNNGSVGVRLGLWMTAIDMGSSSPIVGIGHSNYQAYLLNNPNSKWVGNLNHFHNEYLQMYAYYGLCGVIFLTLFYFYFIKIFYGIRKENIAISFAGISLITSYFISGLTDVPLTTFGAKTVLIICYILLLSIHTKSVEKKQ</sequence>
<dbReference type="PANTHER" id="PTHR37422">
    <property type="entry name" value="TEICHURONIC ACID BIOSYNTHESIS PROTEIN TUAE"/>
    <property type="match status" value="1"/>
</dbReference>
<feature type="transmembrane region" description="Helical" evidence="5">
    <location>
        <begin position="190"/>
        <end position="206"/>
    </location>
</feature>
<feature type="domain" description="O-antigen ligase-related" evidence="6">
    <location>
        <begin position="174"/>
        <end position="343"/>
    </location>
</feature>
<dbReference type="InterPro" id="IPR007016">
    <property type="entry name" value="O-antigen_ligase-rel_domated"/>
</dbReference>